<dbReference type="RefSeq" id="XP_044725185.1">
    <property type="nucleotide sequence ID" value="XM_044858785.1"/>
</dbReference>
<reference evidence="8" key="1">
    <citation type="submission" date="2021-09" db="EMBL/GenBank/DDBJ databases">
        <title>A high-quality genome of the endoparasitic fungus Hirsutella rhossiliensis with a comparison of Hirsutella genomes reveals transposable elements contributing to genome size variation.</title>
        <authorList>
            <person name="Lin R."/>
            <person name="Jiao Y."/>
            <person name="Sun X."/>
            <person name="Ling J."/>
            <person name="Xie B."/>
            <person name="Cheng X."/>
        </authorList>
    </citation>
    <scope>NUCLEOTIDE SEQUENCE</scope>
    <source>
        <strain evidence="8">HR02</strain>
    </source>
</reference>
<dbReference type="InterPro" id="IPR011701">
    <property type="entry name" value="MFS"/>
</dbReference>
<dbReference type="Proteomes" id="UP000824596">
    <property type="component" value="Unassembled WGS sequence"/>
</dbReference>
<dbReference type="Gene3D" id="1.20.1250.20">
    <property type="entry name" value="MFS general substrate transporter like domains"/>
    <property type="match status" value="1"/>
</dbReference>
<feature type="transmembrane region" description="Helical" evidence="6">
    <location>
        <begin position="189"/>
        <end position="210"/>
    </location>
</feature>
<evidence type="ECO:0000259" key="7">
    <source>
        <dbReference type="PROSITE" id="PS50850"/>
    </source>
</evidence>
<evidence type="ECO:0000256" key="6">
    <source>
        <dbReference type="SAM" id="Phobius"/>
    </source>
</evidence>
<keyword evidence="2 6" id="KW-0812">Transmembrane</keyword>
<dbReference type="GeneID" id="68349443"/>
<feature type="transmembrane region" description="Helical" evidence="6">
    <location>
        <begin position="344"/>
        <end position="366"/>
    </location>
</feature>
<keyword evidence="4 6" id="KW-0472">Membrane</keyword>
<sequence>MNQHANASFNDGSSRPHPPGTLELFSKDNKQVGNDGKMVLMPTPSDDYNDPLTWSTFRKAWNYGLLTAMTMSIFAALAIQTVFWPQMLKEMDVTLQVLNNAQAAQLVGLAIGCVVFIPFAKKYGRRSTYIVSTILVTAAIWWSAFMKTSAEVIVTNILMGLAGATNETAVQMSIRDLFFVHQRGSANGVYLIAVTAGTFLTPMAAGAQAFSSGWRSSYLTLGGWMTGLSLLFILSFEETKFVPATQGMSTTGDAGDGDSASVRGFYELDPKLSRVDSEAPVRADAPPSRPPFPQYLRLQLVTRTNESLWKTFYYPIFSAWFPHVVFTFLEFASGAPYNFNPAQIGFMSAGPLIGSVLGSLYGGPLVDWAIVRFARRNRGIFEPEMRLWLIPLPALAMSAGLAIFGVTADRGMHFIFPSIGSAVFAYGFGGISDITFTLVIDSFPNLVAQTFVAIAFFRNAISIAGPFSITPWMEAMSVSSIFIIAAAISLGIHLIGVPLAIWGKKMRTSIAPRYYRLSEMSA</sequence>
<feature type="region of interest" description="Disordered" evidence="5">
    <location>
        <begin position="1"/>
        <end position="27"/>
    </location>
</feature>
<dbReference type="PROSITE" id="PS50850">
    <property type="entry name" value="MFS"/>
    <property type="match status" value="1"/>
</dbReference>
<keyword evidence="3 6" id="KW-1133">Transmembrane helix</keyword>
<feature type="transmembrane region" description="Helical" evidence="6">
    <location>
        <begin position="216"/>
        <end position="236"/>
    </location>
</feature>
<gene>
    <name evidence="8" type="ORF">HRG_00314</name>
</gene>
<feature type="transmembrane region" description="Helical" evidence="6">
    <location>
        <begin position="481"/>
        <end position="503"/>
    </location>
</feature>
<dbReference type="InterPro" id="IPR036259">
    <property type="entry name" value="MFS_trans_sf"/>
</dbReference>
<proteinExistence type="predicted"/>
<dbReference type="InterPro" id="IPR020846">
    <property type="entry name" value="MFS_dom"/>
</dbReference>
<dbReference type="AlphaFoldDB" id="A0A9P8N6Z1"/>
<protein>
    <submittedName>
        <fullName evidence="8">Major facilitator superfamily domain-containing protein</fullName>
    </submittedName>
</protein>
<evidence type="ECO:0000256" key="1">
    <source>
        <dbReference type="ARBA" id="ARBA00004141"/>
    </source>
</evidence>
<feature type="transmembrane region" description="Helical" evidence="6">
    <location>
        <begin position="127"/>
        <end position="146"/>
    </location>
</feature>
<feature type="transmembrane region" description="Helical" evidence="6">
    <location>
        <begin position="446"/>
        <end position="469"/>
    </location>
</feature>
<dbReference type="PANTHER" id="PTHR23502">
    <property type="entry name" value="MAJOR FACILITATOR SUPERFAMILY"/>
    <property type="match status" value="1"/>
</dbReference>
<feature type="transmembrane region" description="Helical" evidence="6">
    <location>
        <begin position="414"/>
        <end position="439"/>
    </location>
</feature>
<feature type="transmembrane region" description="Helical" evidence="6">
    <location>
        <begin position="103"/>
        <end position="120"/>
    </location>
</feature>
<feature type="transmembrane region" description="Helical" evidence="6">
    <location>
        <begin position="63"/>
        <end position="83"/>
    </location>
</feature>
<feature type="transmembrane region" description="Helical" evidence="6">
    <location>
        <begin position="387"/>
        <end position="408"/>
    </location>
</feature>
<dbReference type="Pfam" id="PF07690">
    <property type="entry name" value="MFS_1"/>
    <property type="match status" value="1"/>
</dbReference>
<comment type="subcellular location">
    <subcellularLocation>
        <location evidence="1">Membrane</location>
        <topology evidence="1">Multi-pass membrane protein</topology>
    </subcellularLocation>
</comment>
<accession>A0A9P8N6Z1</accession>
<evidence type="ECO:0000313" key="9">
    <source>
        <dbReference type="Proteomes" id="UP000824596"/>
    </source>
</evidence>
<name>A0A9P8N6Z1_9HYPO</name>
<comment type="caution">
    <text evidence="8">The sequence shown here is derived from an EMBL/GenBank/DDBJ whole genome shotgun (WGS) entry which is preliminary data.</text>
</comment>
<evidence type="ECO:0000256" key="3">
    <source>
        <dbReference type="ARBA" id="ARBA00022989"/>
    </source>
</evidence>
<dbReference type="SUPFAM" id="SSF103473">
    <property type="entry name" value="MFS general substrate transporter"/>
    <property type="match status" value="1"/>
</dbReference>
<feature type="transmembrane region" description="Helical" evidence="6">
    <location>
        <begin position="312"/>
        <end position="332"/>
    </location>
</feature>
<evidence type="ECO:0000256" key="5">
    <source>
        <dbReference type="SAM" id="MobiDB-lite"/>
    </source>
</evidence>
<dbReference type="GO" id="GO:0022857">
    <property type="term" value="F:transmembrane transporter activity"/>
    <property type="evidence" value="ECO:0007669"/>
    <property type="project" value="InterPro"/>
</dbReference>
<evidence type="ECO:0000256" key="2">
    <source>
        <dbReference type="ARBA" id="ARBA00022692"/>
    </source>
</evidence>
<feature type="compositionally biased region" description="Polar residues" evidence="5">
    <location>
        <begin position="1"/>
        <end position="13"/>
    </location>
</feature>
<evidence type="ECO:0000256" key="4">
    <source>
        <dbReference type="ARBA" id="ARBA00023136"/>
    </source>
</evidence>
<keyword evidence="9" id="KW-1185">Reference proteome</keyword>
<organism evidence="8 9">
    <name type="scientific">Hirsutella rhossiliensis</name>
    <dbReference type="NCBI Taxonomy" id="111463"/>
    <lineage>
        <taxon>Eukaryota</taxon>
        <taxon>Fungi</taxon>
        <taxon>Dikarya</taxon>
        <taxon>Ascomycota</taxon>
        <taxon>Pezizomycotina</taxon>
        <taxon>Sordariomycetes</taxon>
        <taxon>Hypocreomycetidae</taxon>
        <taxon>Hypocreales</taxon>
        <taxon>Ophiocordycipitaceae</taxon>
        <taxon>Hirsutella</taxon>
    </lineage>
</organism>
<dbReference type="PANTHER" id="PTHR23502:SF50">
    <property type="entry name" value="TRANSPORTER, PUTATIVE (AFU_ORTHOLOGUE AFUA_5G00430)-RELATED"/>
    <property type="match status" value="1"/>
</dbReference>
<feature type="transmembrane region" description="Helical" evidence="6">
    <location>
        <begin position="152"/>
        <end position="169"/>
    </location>
</feature>
<dbReference type="OrthoDB" id="5215911at2759"/>
<evidence type="ECO:0000313" key="8">
    <source>
        <dbReference type="EMBL" id="KAH0967672.1"/>
    </source>
</evidence>
<feature type="domain" description="Major facilitator superfamily (MFS) profile" evidence="7">
    <location>
        <begin position="56"/>
        <end position="504"/>
    </location>
</feature>
<dbReference type="EMBL" id="JAIZPD010000001">
    <property type="protein sequence ID" value="KAH0967672.1"/>
    <property type="molecule type" value="Genomic_DNA"/>
</dbReference>
<dbReference type="GO" id="GO:0005886">
    <property type="term" value="C:plasma membrane"/>
    <property type="evidence" value="ECO:0007669"/>
    <property type="project" value="TreeGrafter"/>
</dbReference>